<reference evidence="1" key="1">
    <citation type="submission" date="2019-12" db="EMBL/GenBank/DDBJ databases">
        <authorList>
            <person name="Yan Z."/>
        </authorList>
    </citation>
    <scope>NUCLEOTIDE SEQUENCE</scope>
</reference>
<name>A0A7M4CBG5_9CUCU</name>
<sequence>MVKKIFNYLVIFSVFNQSLQNINDNTIDIQESNPYNEILSDIKSEQNNKNVGNLIKTIMDNGGTDLLGNFVSQLGKDNGGQILQGLSSLFSSQHKNKESGLKSPDLLQSIQSLGSIATLMSNLQGLQGKEQHKKDNTAALLNGIGVISKLLKNVGQDNKDVDKNDGTAGILQDLGSIFGEDNELSQGAASLLDGIGSILNTAGQSVKEEKSPELDNLINEDESKKEINENVLESPKKNVKPRTESEINWDNILSMASLFFTSNDQKGEKLNENNLLTYLPLMLQSIKAFVGPQAESRAKSHEGHSSLMPPVLEKAHVMFDHFIHSEIGQHIIASLGAEKSFKVFLDKKGRFNLKKFGEMMENHSYRRQWIRVVTDRIAEFLQYASKPAVYKSYLSGVQFFFNSYIKSQGFPKSTIFDPAKPVETISAFVDHVSKKYFDIKINSKEYVKPAVNYIKELIKLTEEKGTLKSFGNSNEFSSKLADTINLEIIEPLARVNRAFRYSKSYPKCERYVLCLINEDYQNESESLPGLKKLLYKGSSLLAGWFLSTHTGTPFWTLYTDIMENTNCKRLYRAECEGFFAEELKVTTEYVHSEL</sequence>
<accession>A0A7M4CBG5</accession>
<evidence type="ECO:0000313" key="1">
    <source>
        <dbReference type="EMBL" id="QOD39441.1"/>
    </source>
</evidence>
<protein>
    <submittedName>
        <fullName evidence="1">Seminal fluid protein</fullName>
    </submittedName>
</protein>
<dbReference type="AlphaFoldDB" id="A0A7M4CBG5"/>
<gene>
    <name evidence="1" type="primary">SFP</name>
</gene>
<organism evidence="1">
    <name type="scientific">Ophraella communa</name>
    <dbReference type="NCBI Taxonomy" id="38162"/>
    <lineage>
        <taxon>Eukaryota</taxon>
        <taxon>Metazoa</taxon>
        <taxon>Ecdysozoa</taxon>
        <taxon>Arthropoda</taxon>
        <taxon>Hexapoda</taxon>
        <taxon>Insecta</taxon>
        <taxon>Pterygota</taxon>
        <taxon>Neoptera</taxon>
        <taxon>Endopterygota</taxon>
        <taxon>Coleoptera</taxon>
        <taxon>Polyphaga</taxon>
        <taxon>Cucujiformia</taxon>
        <taxon>Chrysomeloidea</taxon>
        <taxon>Chrysomelidae</taxon>
        <taxon>Galerucinae</taxon>
        <taxon>Schematizites</taxon>
        <taxon>Ophraella</taxon>
    </lineage>
</organism>
<dbReference type="EMBL" id="MN788288">
    <property type="protein sequence ID" value="QOD39441.1"/>
    <property type="molecule type" value="mRNA"/>
</dbReference>
<proteinExistence type="evidence at transcript level"/>